<evidence type="ECO:0000256" key="4">
    <source>
        <dbReference type="ARBA" id="ARBA00022448"/>
    </source>
</evidence>
<evidence type="ECO:0000313" key="17">
    <source>
        <dbReference type="EMBL" id="BBD09084.1"/>
    </source>
</evidence>
<organism evidence="17 18">
    <name type="scientific">Desulfovibrio ferrophilus</name>
    <dbReference type="NCBI Taxonomy" id="241368"/>
    <lineage>
        <taxon>Bacteria</taxon>
        <taxon>Pseudomonadati</taxon>
        <taxon>Thermodesulfobacteriota</taxon>
        <taxon>Desulfovibrionia</taxon>
        <taxon>Desulfovibrionales</taxon>
        <taxon>Desulfovibrionaceae</taxon>
        <taxon>Desulfovibrio</taxon>
    </lineage>
</organism>
<keyword evidence="10 13" id="KW-0143">Chaperone</keyword>
<keyword evidence="4 13" id="KW-0813">Transport</keyword>
<feature type="transmembrane region" description="Helical" evidence="13">
    <location>
        <begin position="338"/>
        <end position="364"/>
    </location>
</feature>
<dbReference type="InterPro" id="IPR038221">
    <property type="entry name" value="YidC_periplasmic_sf"/>
</dbReference>
<evidence type="ECO:0000256" key="2">
    <source>
        <dbReference type="ARBA" id="ARBA00010527"/>
    </source>
</evidence>
<proteinExistence type="inferred from homology"/>
<gene>
    <name evidence="13 17" type="primary">yidC</name>
    <name evidence="17" type="ORF">DFE_2358</name>
</gene>
<evidence type="ECO:0000256" key="11">
    <source>
        <dbReference type="ARBA" id="ARBA00033245"/>
    </source>
</evidence>
<name>A0A2Z6B0S4_9BACT</name>
<dbReference type="NCBIfam" id="TIGR03592">
    <property type="entry name" value="yidC_oxa1_cterm"/>
    <property type="match status" value="1"/>
</dbReference>
<dbReference type="OrthoDB" id="9780552at2"/>
<keyword evidence="7 13" id="KW-0653">Protein transport</keyword>
<dbReference type="InterPro" id="IPR028055">
    <property type="entry name" value="YidC/Oxa/ALB_C"/>
</dbReference>
<evidence type="ECO:0000256" key="5">
    <source>
        <dbReference type="ARBA" id="ARBA00022475"/>
    </source>
</evidence>
<dbReference type="PANTHER" id="PTHR12428:SF65">
    <property type="entry name" value="CYTOCHROME C OXIDASE ASSEMBLY PROTEIN COX18, MITOCHONDRIAL"/>
    <property type="match status" value="1"/>
</dbReference>
<dbReference type="InterPro" id="IPR047196">
    <property type="entry name" value="YidC_ALB_C"/>
</dbReference>
<dbReference type="Proteomes" id="UP000269883">
    <property type="component" value="Chromosome"/>
</dbReference>
<dbReference type="Pfam" id="PF14849">
    <property type="entry name" value="YidC_periplas"/>
    <property type="match status" value="1"/>
</dbReference>
<evidence type="ECO:0000256" key="6">
    <source>
        <dbReference type="ARBA" id="ARBA00022692"/>
    </source>
</evidence>
<evidence type="ECO:0000256" key="8">
    <source>
        <dbReference type="ARBA" id="ARBA00022989"/>
    </source>
</evidence>
<dbReference type="PRINTS" id="PR00701">
    <property type="entry name" value="60KDINNERMP"/>
</dbReference>
<evidence type="ECO:0000256" key="12">
    <source>
        <dbReference type="ARBA" id="ARBA00033342"/>
    </source>
</evidence>
<accession>A0A2Z6B0S4</accession>
<comment type="subcellular location">
    <subcellularLocation>
        <location evidence="1">Cell inner membrane</location>
        <topology evidence="1">Multi-pass membrane protein</topology>
    </subcellularLocation>
    <subcellularLocation>
        <location evidence="13">Cell membrane</location>
        <topology evidence="13">Multi-pass membrane protein</topology>
    </subcellularLocation>
</comment>
<dbReference type="GO" id="GO:0032977">
    <property type="term" value="F:membrane insertase activity"/>
    <property type="evidence" value="ECO:0007669"/>
    <property type="project" value="InterPro"/>
</dbReference>
<dbReference type="GO" id="GO:0005886">
    <property type="term" value="C:plasma membrane"/>
    <property type="evidence" value="ECO:0007669"/>
    <property type="project" value="UniProtKB-SubCell"/>
</dbReference>
<feature type="domain" description="Membrane insertase YidC N-terminal" evidence="16">
    <location>
        <begin position="71"/>
        <end position="334"/>
    </location>
</feature>
<comment type="subunit">
    <text evidence="13">Interacts with the Sec translocase complex via SecD. Specifically interacts with transmembrane segments of nascent integral membrane proteins during membrane integration.</text>
</comment>
<evidence type="ECO:0000256" key="9">
    <source>
        <dbReference type="ARBA" id="ARBA00023136"/>
    </source>
</evidence>
<dbReference type="InterPro" id="IPR028053">
    <property type="entry name" value="Membr_insert_YidC_N"/>
</dbReference>
<comment type="caution">
    <text evidence="13">Lacks conserved residue(s) required for the propagation of feature annotation.</text>
</comment>
<dbReference type="InterPro" id="IPR019998">
    <property type="entry name" value="Membr_insert_YidC"/>
</dbReference>
<protein>
    <recommendedName>
        <fullName evidence="3 13">Membrane protein insertase YidC</fullName>
    </recommendedName>
    <alternativeName>
        <fullName evidence="12 13">Foldase YidC</fullName>
    </alternativeName>
    <alternativeName>
        <fullName evidence="11 13">Membrane integrase YidC</fullName>
    </alternativeName>
    <alternativeName>
        <fullName evidence="13">Membrane protein YidC</fullName>
    </alternativeName>
</protein>
<evidence type="ECO:0000313" key="18">
    <source>
        <dbReference type="Proteomes" id="UP000269883"/>
    </source>
</evidence>
<keyword evidence="18" id="KW-1185">Reference proteome</keyword>
<keyword evidence="6 13" id="KW-0812">Transmembrane</keyword>
<sequence length="534" mass="58769">MDNDNTKRTLIAIGLSTLILLGWTYFFSPQPQPAQAPAEQAATMQNSPATASVPAEPKEAPAFVPVDGQDVVVETPLFKAVLNSAGGILTDFELKNYTTSIEPGAPQVNLVSSAAMDKGLLGILWNGQGSWRSGQWAAPEQTRVTVSEGDETNVTFSGVFGGLAIVRTLTFKADSYLIKEDIALTNTSTTPISGRLGFTLASKPLTHPDDRYNMTRVSWLDAEGTDNENDREDLGAGVSRLDGVGWGAIQSNYFVLAVAPEAGNLAMHAKYAGDLFRIQMDKENIDLAQGTQVNVGNNYYLGPISENFLAGTPNGLESIVTYGFFDVLAKPLLQLLNFLYGMVGNWGVAIILLTVIIKIVFWPLSNKSYKSMNKMKKIQPLMAKVREQYKDDRQKMNEEMMRLYKTYKVNPAGGCLPMMMQIPVFFGLYQALLGAIELRHASFIAHVPFTDIVWLADLSAKDPFYVTPLIMGASMFLQQKMTPSPGDPTQAKVMLFMPVIFTFLFLNFPSGLVVYWMVNNVLSIAQQWMLTRDA</sequence>
<feature type="transmembrane region" description="Helical" evidence="13">
    <location>
        <begin position="9"/>
        <end position="27"/>
    </location>
</feature>
<dbReference type="Gene3D" id="2.70.98.90">
    <property type="match status" value="1"/>
</dbReference>
<keyword evidence="8 13" id="KW-1133">Transmembrane helix</keyword>
<evidence type="ECO:0000256" key="7">
    <source>
        <dbReference type="ARBA" id="ARBA00022927"/>
    </source>
</evidence>
<dbReference type="PRINTS" id="PR01900">
    <property type="entry name" value="YIDCPROTEIN"/>
</dbReference>
<dbReference type="EMBL" id="AP017378">
    <property type="protein sequence ID" value="BBD09084.1"/>
    <property type="molecule type" value="Genomic_DNA"/>
</dbReference>
<dbReference type="RefSeq" id="WP_126379759.1">
    <property type="nucleotide sequence ID" value="NZ_AP017378.1"/>
</dbReference>
<comment type="function">
    <text evidence="13">Required for the insertion and/or proper folding and/or complex formation of integral membrane proteins into the membrane. Involved in integration of membrane proteins that insert both dependently and independently of the Sec translocase complex, as well as at least some lipoproteins. Aids folding of multispanning membrane proteins.</text>
</comment>
<dbReference type="HAMAP" id="MF_01810">
    <property type="entry name" value="YidC_type1"/>
    <property type="match status" value="1"/>
</dbReference>
<feature type="region of interest" description="Disordered" evidence="14">
    <location>
        <begin position="34"/>
        <end position="56"/>
    </location>
</feature>
<evidence type="ECO:0000259" key="15">
    <source>
        <dbReference type="Pfam" id="PF02096"/>
    </source>
</evidence>
<reference evidence="17 18" key="1">
    <citation type="journal article" date="2018" name="Sci. Adv.">
        <title>Multi-heme cytochromes provide a pathway for survival in energy-limited environments.</title>
        <authorList>
            <person name="Deng X."/>
            <person name="Dohmae N."/>
            <person name="Nealson K.H."/>
            <person name="Hashimoto K."/>
            <person name="Okamoto A."/>
        </authorList>
    </citation>
    <scope>NUCLEOTIDE SEQUENCE [LARGE SCALE GENOMIC DNA]</scope>
    <source>
        <strain evidence="17 18">IS5</strain>
    </source>
</reference>
<dbReference type="PANTHER" id="PTHR12428">
    <property type="entry name" value="OXA1"/>
    <property type="match status" value="1"/>
</dbReference>
<dbReference type="GO" id="GO:0051205">
    <property type="term" value="P:protein insertion into membrane"/>
    <property type="evidence" value="ECO:0007669"/>
    <property type="project" value="TreeGrafter"/>
</dbReference>
<dbReference type="GO" id="GO:0015031">
    <property type="term" value="P:protein transport"/>
    <property type="evidence" value="ECO:0007669"/>
    <property type="project" value="UniProtKB-KW"/>
</dbReference>
<dbReference type="CDD" id="cd19961">
    <property type="entry name" value="EcYidC-like_peri"/>
    <property type="match status" value="1"/>
</dbReference>
<comment type="similarity">
    <text evidence="2 13">Belongs to the OXA1/ALB3/YidC family. Type 1 subfamily.</text>
</comment>
<feature type="transmembrane region" description="Helical" evidence="13">
    <location>
        <begin position="493"/>
        <end position="518"/>
    </location>
</feature>
<evidence type="ECO:0000256" key="14">
    <source>
        <dbReference type="SAM" id="MobiDB-lite"/>
    </source>
</evidence>
<dbReference type="Pfam" id="PF02096">
    <property type="entry name" value="60KD_IMP"/>
    <property type="match status" value="1"/>
</dbReference>
<feature type="domain" description="Membrane insertase YidC/Oxa/ALB C-terminal" evidence="15">
    <location>
        <begin position="346"/>
        <end position="531"/>
    </location>
</feature>
<evidence type="ECO:0000259" key="16">
    <source>
        <dbReference type="Pfam" id="PF14849"/>
    </source>
</evidence>
<dbReference type="InterPro" id="IPR001708">
    <property type="entry name" value="YidC/ALB3/OXA1/COX18"/>
</dbReference>
<evidence type="ECO:0000256" key="10">
    <source>
        <dbReference type="ARBA" id="ARBA00023186"/>
    </source>
</evidence>
<evidence type="ECO:0000256" key="1">
    <source>
        <dbReference type="ARBA" id="ARBA00004429"/>
    </source>
</evidence>
<evidence type="ECO:0000256" key="13">
    <source>
        <dbReference type="HAMAP-Rule" id="MF_01810"/>
    </source>
</evidence>
<keyword evidence="5 13" id="KW-1003">Cell membrane</keyword>
<dbReference type="AlphaFoldDB" id="A0A2Z6B0S4"/>
<dbReference type="KEGG" id="dfl:DFE_2358"/>
<keyword evidence="9 13" id="KW-0472">Membrane</keyword>
<dbReference type="NCBIfam" id="TIGR03593">
    <property type="entry name" value="yidC_nterm"/>
    <property type="match status" value="1"/>
</dbReference>
<dbReference type="CDD" id="cd20070">
    <property type="entry name" value="5TM_YidC_Alb3"/>
    <property type="match status" value="1"/>
</dbReference>
<evidence type="ECO:0000256" key="3">
    <source>
        <dbReference type="ARBA" id="ARBA00015325"/>
    </source>
</evidence>